<dbReference type="AlphaFoldDB" id="A0AAN7TEB7"/>
<comment type="caution">
    <text evidence="5">The sequence shown here is derived from an EMBL/GenBank/DDBJ whole genome shotgun (WGS) entry which is preliminary data.</text>
</comment>
<dbReference type="SUPFAM" id="SSF53254">
    <property type="entry name" value="Phosphoglycerate mutase-like"/>
    <property type="match status" value="1"/>
</dbReference>
<keyword evidence="3" id="KW-0812">Transmembrane</keyword>
<dbReference type="PANTHER" id="PTHR11567">
    <property type="entry name" value="ACID PHOSPHATASE-RELATED"/>
    <property type="match status" value="1"/>
</dbReference>
<feature type="region of interest" description="Disordered" evidence="2">
    <location>
        <begin position="559"/>
        <end position="610"/>
    </location>
</feature>
<dbReference type="Pfam" id="PF00328">
    <property type="entry name" value="His_Phos_2"/>
    <property type="match status" value="1"/>
</dbReference>
<accession>A0AAN7TEB7</accession>
<sequence length="610" mass="65812">MLALFIAVLATIILTPEAVTASAQYTVWSSTIFSRTGERTPEVLGYIPTALTSYGANQAYRSGAFFRDRYIASSGSTNNLISTAPLQGLSANTIEPFQVYFHALDEQYSIASAQAFVQGLYPPNTINSSAARLLDPTSILSNSTYVESPLDGYQYPEIHTSGGLDAAFPFLGGSLDCPAFDSAATAIVGTADFATTEAESKSLYQTVGQALLSDVLDQDAWDYFNAYAIYDYLSYQYAHNATAKTFLDQPGSTDKSINVTYMQQLRWLADQQQYAQLGNLNAVNNYTGTSQPFPGGNEGAGSISSIAGNMLAAKILAQMQLAIQTEGLFYKLSVLFGDFEPLLSFFALARLPALNSNFYGLPDFGSVIVFELFSYANSSAGPPSFPAESELWVRFYFRNGTGVEQGDESSNLQSYPVFGRGPSETDMMWSDFQLGMDGFLVGDVGTWCTQCGAENIFCAAWNSSDASTGSSSTSRHHYRHHGPSRIVSGVIGAIVALGLGAIVFAAFMLIGGLRFHRVRHSRKSDLGGFKGGQKMASDRDLTLRDKGGAVVGASVVHEEGGQGHERVGSWELRQKEAGPGMDGDQARGASFESEMRVDPFRDPVKADERV</sequence>
<dbReference type="GO" id="GO:0016791">
    <property type="term" value="F:phosphatase activity"/>
    <property type="evidence" value="ECO:0007669"/>
    <property type="project" value="TreeGrafter"/>
</dbReference>
<evidence type="ECO:0000313" key="5">
    <source>
        <dbReference type="EMBL" id="KAK5112635.1"/>
    </source>
</evidence>
<evidence type="ECO:0000256" key="2">
    <source>
        <dbReference type="SAM" id="MobiDB-lite"/>
    </source>
</evidence>
<proteinExistence type="inferred from homology"/>
<reference evidence="5" key="1">
    <citation type="submission" date="2023-08" db="EMBL/GenBank/DDBJ databases">
        <title>Black Yeasts Isolated from many extreme environments.</title>
        <authorList>
            <person name="Coleine C."/>
            <person name="Stajich J.E."/>
            <person name="Selbmann L."/>
        </authorList>
    </citation>
    <scope>NUCLEOTIDE SEQUENCE</scope>
    <source>
        <strain evidence="5">CCFEE 5401</strain>
    </source>
</reference>
<keyword evidence="3" id="KW-1133">Transmembrane helix</keyword>
<keyword evidence="4" id="KW-0732">Signal</keyword>
<feature type="compositionally biased region" description="Basic and acidic residues" evidence="2">
    <location>
        <begin position="593"/>
        <end position="610"/>
    </location>
</feature>
<gene>
    <name evidence="5" type="ORF">LTR62_003950</name>
</gene>
<dbReference type="PANTHER" id="PTHR11567:SF142">
    <property type="entry name" value="PHOSPHOGLYCERATE MUTASE-LIKE PROTEIN"/>
    <property type="match status" value="1"/>
</dbReference>
<name>A0AAN7TEB7_9PEZI</name>
<evidence type="ECO:0000313" key="6">
    <source>
        <dbReference type="Proteomes" id="UP001310890"/>
    </source>
</evidence>
<comment type="similarity">
    <text evidence="1">Belongs to the histidine acid phosphatase family.</text>
</comment>
<evidence type="ECO:0000256" key="4">
    <source>
        <dbReference type="SAM" id="SignalP"/>
    </source>
</evidence>
<feature type="signal peptide" evidence="4">
    <location>
        <begin position="1"/>
        <end position="21"/>
    </location>
</feature>
<evidence type="ECO:0000256" key="3">
    <source>
        <dbReference type="SAM" id="Phobius"/>
    </source>
</evidence>
<feature type="transmembrane region" description="Helical" evidence="3">
    <location>
        <begin position="486"/>
        <end position="513"/>
    </location>
</feature>
<evidence type="ECO:0000256" key="1">
    <source>
        <dbReference type="ARBA" id="ARBA00005375"/>
    </source>
</evidence>
<feature type="compositionally biased region" description="Basic and acidic residues" evidence="2">
    <location>
        <begin position="559"/>
        <end position="576"/>
    </location>
</feature>
<evidence type="ECO:0008006" key="7">
    <source>
        <dbReference type="Google" id="ProtNLM"/>
    </source>
</evidence>
<organism evidence="5 6">
    <name type="scientific">Meristemomyces frigidus</name>
    <dbReference type="NCBI Taxonomy" id="1508187"/>
    <lineage>
        <taxon>Eukaryota</taxon>
        <taxon>Fungi</taxon>
        <taxon>Dikarya</taxon>
        <taxon>Ascomycota</taxon>
        <taxon>Pezizomycotina</taxon>
        <taxon>Dothideomycetes</taxon>
        <taxon>Dothideomycetidae</taxon>
        <taxon>Mycosphaerellales</taxon>
        <taxon>Teratosphaeriaceae</taxon>
        <taxon>Meristemomyces</taxon>
    </lineage>
</organism>
<keyword evidence="3" id="KW-0472">Membrane</keyword>
<dbReference type="InterPro" id="IPR050645">
    <property type="entry name" value="Histidine_acid_phosphatase"/>
</dbReference>
<protein>
    <recommendedName>
        <fullName evidence="7">Histidine acid phosphatase</fullName>
    </recommendedName>
</protein>
<dbReference type="EMBL" id="JAVRRL010000029">
    <property type="protein sequence ID" value="KAK5112635.1"/>
    <property type="molecule type" value="Genomic_DNA"/>
</dbReference>
<dbReference type="InterPro" id="IPR029033">
    <property type="entry name" value="His_PPase_superfam"/>
</dbReference>
<feature type="chain" id="PRO_5043033957" description="Histidine acid phosphatase" evidence="4">
    <location>
        <begin position="22"/>
        <end position="610"/>
    </location>
</feature>
<dbReference type="InterPro" id="IPR000560">
    <property type="entry name" value="His_Pase_clade-2"/>
</dbReference>
<dbReference type="Gene3D" id="3.40.50.1240">
    <property type="entry name" value="Phosphoglycerate mutase-like"/>
    <property type="match status" value="1"/>
</dbReference>
<dbReference type="Proteomes" id="UP001310890">
    <property type="component" value="Unassembled WGS sequence"/>
</dbReference>